<dbReference type="SMART" id="SM00028">
    <property type="entry name" value="TPR"/>
    <property type="match status" value="6"/>
</dbReference>
<reference evidence="6 7" key="1">
    <citation type="submission" date="2018-08" db="EMBL/GenBank/DDBJ databases">
        <title>Lysobacter weifangensis sp. nov., a new member of the family 'Xanthomonadaceae', isolated from soil in a farmland.</title>
        <authorList>
            <person name="Zhao H."/>
        </authorList>
    </citation>
    <scope>NUCLEOTIDE SEQUENCE [LARGE SCALE GENOMIC DNA]</scope>
    <source>
        <strain evidence="6 7">WF-2</strain>
    </source>
</reference>
<protein>
    <recommendedName>
        <fullName evidence="2">diguanylate cyclase</fullName>
        <ecNumber evidence="2">2.7.7.65</ecNumber>
    </recommendedName>
</protein>
<comment type="catalytic activity">
    <reaction evidence="3">
        <text>2 GTP = 3',3'-c-di-GMP + 2 diphosphate</text>
        <dbReference type="Rhea" id="RHEA:24898"/>
        <dbReference type="ChEBI" id="CHEBI:33019"/>
        <dbReference type="ChEBI" id="CHEBI:37565"/>
        <dbReference type="ChEBI" id="CHEBI:58805"/>
        <dbReference type="EC" id="2.7.7.65"/>
    </reaction>
</comment>
<feature type="domain" description="GGDEF" evidence="5">
    <location>
        <begin position="476"/>
        <end position="609"/>
    </location>
</feature>
<evidence type="ECO:0000313" key="6">
    <source>
        <dbReference type="EMBL" id="RFP61532.1"/>
    </source>
</evidence>
<organism evidence="6 7">
    <name type="scientific">Cognatiluteimonas weifangensis</name>
    <dbReference type="NCBI Taxonomy" id="2303539"/>
    <lineage>
        <taxon>Bacteria</taxon>
        <taxon>Pseudomonadati</taxon>
        <taxon>Pseudomonadota</taxon>
        <taxon>Gammaproteobacteria</taxon>
        <taxon>Lysobacterales</taxon>
        <taxon>Lysobacteraceae</taxon>
        <taxon>Cognatiluteimonas</taxon>
    </lineage>
</organism>
<keyword evidence="4" id="KW-0472">Membrane</keyword>
<sequence length="611" mass="66871">MASPTPASASTAFDALLQRLEDGEIATLSPAQVQQRLDRLAQLLPRGDAARELHYLALRCGWGYDGNLHAQLAAAEDGLARAAAADDAAALARFHYCRAAVREQRGSPAQVMADYEAGMAAARRAEDRRLLADGLASRGGMHSLLGEQARAVLDLLAAQRLYASAGFRTDAESMLLDLAITYRRMGEQDQALDYLRQSEAFASQRGDWNLLIGSLLQQGYLAEDQNRTDDALNLYGRVLALGRKHASRYDIASAHLAMAWPRILRGEHRRALQLLDAAQAGFDTLGDRSNQGMIALRRGQAHAGLGEHAQALADYQRAAAALQHGDNPRYLAMLYRARARSLQALGRADAALADLERYIDTHERLAAAERSQQGQLLRYQFDSDRRDLENKRLASETALRERQLQALLQARRWQWAAMGLGGALLLLLGALIMRQLVRMQRLHEMASTDPLTGVANRRSIEQLGAAALARARALQQPLCVLVLDVDHFKQVNDRHGHLSGDQVLARITRACRDALRHFDLLGRTGGEEFLVLLPNTRRAQAQPIAERLRAAIAAIDLTDIAAGLTVTASIGLAELQPADADLRDLVARADAALYRAKGQGRDRVEADAVPA</sequence>
<evidence type="ECO:0000259" key="5">
    <source>
        <dbReference type="PROSITE" id="PS50887"/>
    </source>
</evidence>
<dbReference type="AlphaFoldDB" id="A0A372DQB3"/>
<gene>
    <name evidence="6" type="ORF">D0Y53_04255</name>
</gene>
<comment type="caution">
    <text evidence="6">The sequence shown here is derived from an EMBL/GenBank/DDBJ whole genome shotgun (WGS) entry which is preliminary data.</text>
</comment>
<dbReference type="PANTHER" id="PTHR45138:SF9">
    <property type="entry name" value="DIGUANYLATE CYCLASE DGCM-RELATED"/>
    <property type="match status" value="1"/>
</dbReference>
<dbReference type="PANTHER" id="PTHR45138">
    <property type="entry name" value="REGULATORY COMPONENTS OF SENSORY TRANSDUCTION SYSTEM"/>
    <property type="match status" value="1"/>
</dbReference>
<dbReference type="SUPFAM" id="SSF55073">
    <property type="entry name" value="Nucleotide cyclase"/>
    <property type="match status" value="1"/>
</dbReference>
<comment type="cofactor">
    <cofactor evidence="1">
        <name>Mg(2+)</name>
        <dbReference type="ChEBI" id="CHEBI:18420"/>
    </cofactor>
</comment>
<evidence type="ECO:0000256" key="2">
    <source>
        <dbReference type="ARBA" id="ARBA00012528"/>
    </source>
</evidence>
<dbReference type="Gene3D" id="1.25.40.10">
    <property type="entry name" value="Tetratricopeptide repeat domain"/>
    <property type="match status" value="2"/>
</dbReference>
<dbReference type="FunFam" id="3.30.70.270:FF:000001">
    <property type="entry name" value="Diguanylate cyclase domain protein"/>
    <property type="match status" value="1"/>
</dbReference>
<name>A0A372DQB3_9GAMM</name>
<dbReference type="PROSITE" id="PS50887">
    <property type="entry name" value="GGDEF"/>
    <property type="match status" value="1"/>
</dbReference>
<dbReference type="InterPro" id="IPR019734">
    <property type="entry name" value="TPR_rpt"/>
</dbReference>
<evidence type="ECO:0000313" key="7">
    <source>
        <dbReference type="Proteomes" id="UP000262917"/>
    </source>
</evidence>
<dbReference type="GO" id="GO:0052621">
    <property type="term" value="F:diguanylate cyclase activity"/>
    <property type="evidence" value="ECO:0007669"/>
    <property type="project" value="UniProtKB-EC"/>
</dbReference>
<dbReference type="NCBIfam" id="TIGR00254">
    <property type="entry name" value="GGDEF"/>
    <property type="match status" value="1"/>
</dbReference>
<dbReference type="Pfam" id="PF00990">
    <property type="entry name" value="GGDEF"/>
    <property type="match status" value="1"/>
</dbReference>
<dbReference type="InterPro" id="IPR011990">
    <property type="entry name" value="TPR-like_helical_dom_sf"/>
</dbReference>
<evidence type="ECO:0000256" key="1">
    <source>
        <dbReference type="ARBA" id="ARBA00001946"/>
    </source>
</evidence>
<dbReference type="OrthoDB" id="6191081at2"/>
<accession>A0A372DQB3</accession>
<keyword evidence="7" id="KW-1185">Reference proteome</keyword>
<dbReference type="Gene3D" id="3.30.70.270">
    <property type="match status" value="1"/>
</dbReference>
<proteinExistence type="predicted"/>
<dbReference type="EC" id="2.7.7.65" evidence="2"/>
<evidence type="ECO:0000256" key="4">
    <source>
        <dbReference type="SAM" id="Phobius"/>
    </source>
</evidence>
<dbReference type="InterPro" id="IPR050469">
    <property type="entry name" value="Diguanylate_Cyclase"/>
</dbReference>
<dbReference type="InterPro" id="IPR043128">
    <property type="entry name" value="Rev_trsase/Diguanyl_cyclase"/>
</dbReference>
<feature type="transmembrane region" description="Helical" evidence="4">
    <location>
        <begin position="413"/>
        <end position="433"/>
    </location>
</feature>
<keyword evidence="4" id="KW-0812">Transmembrane</keyword>
<dbReference type="SUPFAM" id="SSF48452">
    <property type="entry name" value="TPR-like"/>
    <property type="match status" value="2"/>
</dbReference>
<dbReference type="Proteomes" id="UP000262917">
    <property type="component" value="Unassembled WGS sequence"/>
</dbReference>
<evidence type="ECO:0000256" key="3">
    <source>
        <dbReference type="ARBA" id="ARBA00034247"/>
    </source>
</evidence>
<dbReference type="InterPro" id="IPR029787">
    <property type="entry name" value="Nucleotide_cyclase"/>
</dbReference>
<keyword evidence="4" id="KW-1133">Transmembrane helix</keyword>
<dbReference type="EMBL" id="QVPD01000003">
    <property type="protein sequence ID" value="RFP61532.1"/>
    <property type="molecule type" value="Genomic_DNA"/>
</dbReference>
<dbReference type="InterPro" id="IPR000160">
    <property type="entry name" value="GGDEF_dom"/>
</dbReference>
<dbReference type="CDD" id="cd01949">
    <property type="entry name" value="GGDEF"/>
    <property type="match status" value="1"/>
</dbReference>
<dbReference type="SMART" id="SM00267">
    <property type="entry name" value="GGDEF"/>
    <property type="match status" value="1"/>
</dbReference>